<evidence type="ECO:0000259" key="2">
    <source>
        <dbReference type="PROSITE" id="PS50102"/>
    </source>
</evidence>
<sequence length="586" mass="67835">MEQEEEFKTPQASDNFDLNLKNQIELLDTSNVPFQDLSTQSQYSSSQQDILAMMNKVYANHLSQNQLSGCIMPSFESPSISEKRSDQATDYKPTKVLFVRGLPYDITEAELMRILSQYGCIERVLILIQKAHAFVQFSSLQEAAGCVLDQENLYIYNKKVHISYSGREYIQDDRVNQFSSLNQSKIILVTITNIRYPVNADVLFTTFHKFGEPQRIVIFPRQLGEQALVEFASVEQAKKAKQEMDGKSIYSNSSNLMKIQFSEMKKLEINSQNDKARDYTVQSVENYISSNQPAANNFNSQGLTQDQMSKSEFESLFTKAFKDVKSKMNYQFSLSSNKQLTQNSQSIEGVVNNEEYSEDSIFTFGLDDFQLDQLKPKQPMQVNQPNEFQRQHPFAQIKQQNDQNLALQNQQQSDSHQQQPQFYQQSSKVLIVSNLPKSTNPYQLFKLFGLYGNVQRVKIMFKKRDNALVEFQDILQSQQAKQYLNGITFFSHTIQVNDSKYQTITIPALMSSEEAYLTQDYTYSKEHRYKVQGSKNTQNIAVRYLTFLNSQQFRHPVRFCMSLTTPINIMMRLNSEIYSHRLLLQQ</sequence>
<reference evidence="3 4" key="1">
    <citation type="submission" date="2014-06" db="EMBL/GenBank/DDBJ databases">
        <authorList>
            <person name="Swart Estienne"/>
        </authorList>
    </citation>
    <scope>NUCLEOTIDE SEQUENCE [LARGE SCALE GENOMIC DNA]</scope>
    <source>
        <strain evidence="3 4">130c</strain>
    </source>
</reference>
<dbReference type="InterPro" id="IPR035979">
    <property type="entry name" value="RBD_domain_sf"/>
</dbReference>
<keyword evidence="1" id="KW-0694">RNA-binding</keyword>
<gene>
    <name evidence="3" type="primary">Contig14044.g14972</name>
    <name evidence="3" type="ORF">STYLEM_3231</name>
</gene>
<dbReference type="Gene3D" id="3.30.70.330">
    <property type="match status" value="3"/>
</dbReference>
<dbReference type="PANTHER" id="PTHR15592">
    <property type="entry name" value="MATRIN 3/NUCLEAR PROTEIN 220-RELATED"/>
    <property type="match status" value="1"/>
</dbReference>
<dbReference type="GO" id="GO:0003723">
    <property type="term" value="F:RNA binding"/>
    <property type="evidence" value="ECO:0007669"/>
    <property type="project" value="UniProtKB-UniRule"/>
</dbReference>
<dbReference type="SUPFAM" id="SSF54928">
    <property type="entry name" value="RNA-binding domain, RBD"/>
    <property type="match status" value="2"/>
</dbReference>
<dbReference type="InParanoid" id="A0A077ZYF9"/>
<dbReference type="EMBL" id="CCKQ01003128">
    <property type="protein sequence ID" value="CDW74237.1"/>
    <property type="molecule type" value="Genomic_DNA"/>
</dbReference>
<evidence type="ECO:0000313" key="3">
    <source>
        <dbReference type="EMBL" id="CDW74237.1"/>
    </source>
</evidence>
<dbReference type="Proteomes" id="UP000039865">
    <property type="component" value="Unassembled WGS sequence"/>
</dbReference>
<name>A0A077ZYF9_STYLE</name>
<keyword evidence="4" id="KW-1185">Reference proteome</keyword>
<dbReference type="PROSITE" id="PS50102">
    <property type="entry name" value="RRM"/>
    <property type="match status" value="3"/>
</dbReference>
<protein>
    <submittedName>
        <fullName evidence="3">Polypyrimidine tract binding</fullName>
    </submittedName>
</protein>
<dbReference type="Pfam" id="PF00076">
    <property type="entry name" value="RRM_1"/>
    <property type="match status" value="2"/>
</dbReference>
<dbReference type="Pfam" id="PF13893">
    <property type="entry name" value="RRM_5"/>
    <property type="match status" value="1"/>
</dbReference>
<proteinExistence type="predicted"/>
<dbReference type="CDD" id="cd12422">
    <property type="entry name" value="RRM2_PTBP1_hnRNPL_like"/>
    <property type="match status" value="1"/>
</dbReference>
<dbReference type="InterPro" id="IPR000504">
    <property type="entry name" value="RRM_dom"/>
</dbReference>
<dbReference type="InterPro" id="IPR012677">
    <property type="entry name" value="Nucleotide-bd_a/b_plait_sf"/>
</dbReference>
<evidence type="ECO:0000256" key="1">
    <source>
        <dbReference type="PROSITE-ProRule" id="PRU00176"/>
    </source>
</evidence>
<feature type="domain" description="RRM" evidence="2">
    <location>
        <begin position="428"/>
        <end position="501"/>
    </location>
</feature>
<dbReference type="OrthoDB" id="296632at2759"/>
<dbReference type="AlphaFoldDB" id="A0A077ZYF9"/>
<organism evidence="3 4">
    <name type="scientific">Stylonychia lemnae</name>
    <name type="common">Ciliate</name>
    <dbReference type="NCBI Taxonomy" id="5949"/>
    <lineage>
        <taxon>Eukaryota</taxon>
        <taxon>Sar</taxon>
        <taxon>Alveolata</taxon>
        <taxon>Ciliophora</taxon>
        <taxon>Intramacronucleata</taxon>
        <taxon>Spirotrichea</taxon>
        <taxon>Stichotrichia</taxon>
        <taxon>Sporadotrichida</taxon>
        <taxon>Oxytrichidae</taxon>
        <taxon>Stylonychinae</taxon>
        <taxon>Stylonychia</taxon>
    </lineage>
</organism>
<evidence type="ECO:0000313" key="4">
    <source>
        <dbReference type="Proteomes" id="UP000039865"/>
    </source>
</evidence>
<accession>A0A077ZYF9</accession>
<dbReference type="SMART" id="SM00360">
    <property type="entry name" value="RRM"/>
    <property type="match status" value="3"/>
</dbReference>
<feature type="domain" description="RRM" evidence="2">
    <location>
        <begin position="95"/>
        <end position="167"/>
    </location>
</feature>
<feature type="domain" description="RRM" evidence="2">
    <location>
        <begin position="187"/>
        <end position="264"/>
    </location>
</feature>